<reference evidence="2 3" key="1">
    <citation type="journal article" date="2022" name="bioRxiv">
        <title>Genomics of Preaxostyla Flagellates Illuminates Evolutionary Transitions and the Path Towards Mitochondrial Loss.</title>
        <authorList>
            <person name="Novak L.V.F."/>
            <person name="Treitli S.C."/>
            <person name="Pyrih J."/>
            <person name="Halakuc P."/>
            <person name="Pipaliya S.V."/>
            <person name="Vacek V."/>
            <person name="Brzon O."/>
            <person name="Soukal P."/>
            <person name="Eme L."/>
            <person name="Dacks J.B."/>
            <person name="Karnkowska A."/>
            <person name="Elias M."/>
            <person name="Hampl V."/>
        </authorList>
    </citation>
    <scope>NUCLEOTIDE SEQUENCE [LARGE SCALE GENOMIC DNA]</scope>
    <source>
        <strain evidence="2">NAU3</strain>
        <tissue evidence="2">Gut</tissue>
    </source>
</reference>
<accession>A0ABQ9XZZ8</accession>
<dbReference type="InterPro" id="IPR035979">
    <property type="entry name" value="RBD_domain_sf"/>
</dbReference>
<feature type="compositionally biased region" description="Basic and acidic residues" evidence="1">
    <location>
        <begin position="235"/>
        <end position="250"/>
    </location>
</feature>
<feature type="region of interest" description="Disordered" evidence="1">
    <location>
        <begin position="158"/>
        <end position="182"/>
    </location>
</feature>
<feature type="compositionally biased region" description="Basic and acidic residues" evidence="1">
    <location>
        <begin position="128"/>
        <end position="141"/>
    </location>
</feature>
<dbReference type="Proteomes" id="UP001281761">
    <property type="component" value="Unassembled WGS sequence"/>
</dbReference>
<gene>
    <name evidence="2" type="ORF">BLNAU_7868</name>
</gene>
<evidence type="ECO:0000313" key="2">
    <source>
        <dbReference type="EMBL" id="KAK2957038.1"/>
    </source>
</evidence>
<sequence>MESLPMLPSPHDMMNPLGMVLSRWKQKDADNAKEKGDKQVLDGRQLRVEIAQDRTDFPARRGRGRYGPHVVIIHNDVTTIAEAMEIEMGDKGRDEGRFDRERPMSQYAERGPRREFRRDQDGYGQDRGYGRDKEYQQGGRYERRVDTVVTDRRYEREGDRYGRDGGYNRGAGYPREGGHNAPQRYHHWRAMTTSDTATRVGIMTINSFGVKAVDMAVDIADSAERPLRRTKKERRQIDSKHPTINDSCPH</sequence>
<feature type="compositionally biased region" description="Basic and acidic residues" evidence="1">
    <location>
        <begin position="91"/>
        <end position="103"/>
    </location>
</feature>
<keyword evidence="3" id="KW-1185">Reference proteome</keyword>
<proteinExistence type="predicted"/>
<organism evidence="2 3">
    <name type="scientific">Blattamonas nauphoetae</name>
    <dbReference type="NCBI Taxonomy" id="2049346"/>
    <lineage>
        <taxon>Eukaryota</taxon>
        <taxon>Metamonada</taxon>
        <taxon>Preaxostyla</taxon>
        <taxon>Oxymonadida</taxon>
        <taxon>Blattamonas</taxon>
    </lineage>
</organism>
<name>A0ABQ9XZZ8_9EUKA</name>
<comment type="caution">
    <text evidence="2">The sequence shown here is derived from an EMBL/GenBank/DDBJ whole genome shotgun (WGS) entry which is preliminary data.</text>
</comment>
<protein>
    <submittedName>
        <fullName evidence="2">Uncharacterized protein</fullName>
    </submittedName>
</protein>
<dbReference type="EMBL" id="JARBJD010000049">
    <property type="protein sequence ID" value="KAK2957038.1"/>
    <property type="molecule type" value="Genomic_DNA"/>
</dbReference>
<feature type="region of interest" description="Disordered" evidence="1">
    <location>
        <begin position="91"/>
        <end position="141"/>
    </location>
</feature>
<dbReference type="SUPFAM" id="SSF54928">
    <property type="entry name" value="RNA-binding domain, RBD"/>
    <property type="match status" value="1"/>
</dbReference>
<evidence type="ECO:0000313" key="3">
    <source>
        <dbReference type="Proteomes" id="UP001281761"/>
    </source>
</evidence>
<evidence type="ECO:0000256" key="1">
    <source>
        <dbReference type="SAM" id="MobiDB-lite"/>
    </source>
</evidence>
<feature type="region of interest" description="Disordered" evidence="1">
    <location>
        <begin position="221"/>
        <end position="250"/>
    </location>
</feature>
<feature type="compositionally biased region" description="Basic and acidic residues" evidence="1">
    <location>
        <begin position="110"/>
        <end position="121"/>
    </location>
</feature>